<proteinExistence type="predicted"/>
<feature type="domain" description="Xaa-Pro dipeptidyl-peptidase C-terminal" evidence="3">
    <location>
        <begin position="359"/>
        <end position="623"/>
    </location>
</feature>
<dbReference type="InterPro" id="IPR005674">
    <property type="entry name" value="CocE/Ser_esterase"/>
</dbReference>
<comment type="caution">
    <text evidence="4">The sequence shown here is derived from an EMBL/GenBank/DDBJ whole genome shotgun (WGS) entry which is preliminary data.</text>
</comment>
<dbReference type="InterPro" id="IPR000383">
    <property type="entry name" value="Xaa-Pro-like_dom"/>
</dbReference>
<dbReference type="Pfam" id="PF02129">
    <property type="entry name" value="Peptidase_S15"/>
    <property type="match status" value="1"/>
</dbReference>
<gene>
    <name evidence="4" type="ORF">IRJ18_06585</name>
</gene>
<dbReference type="PANTHER" id="PTHR43056">
    <property type="entry name" value="PEPTIDASE S9 PROLYL OLIGOPEPTIDASE"/>
    <property type="match status" value="1"/>
</dbReference>
<keyword evidence="2" id="KW-0732">Signal</keyword>
<dbReference type="SMART" id="SM00939">
    <property type="entry name" value="PepX_C"/>
    <property type="match status" value="1"/>
</dbReference>
<dbReference type="Gene3D" id="2.60.120.260">
    <property type="entry name" value="Galactose-binding domain-like"/>
    <property type="match status" value="1"/>
</dbReference>
<name>A0ABR9XFS3_9SPHI</name>
<dbReference type="SUPFAM" id="SSF53474">
    <property type="entry name" value="alpha/beta-Hydrolases"/>
    <property type="match status" value="1"/>
</dbReference>
<dbReference type="RefSeq" id="WP_194105397.1">
    <property type="nucleotide sequence ID" value="NZ_JADFFM010000001.1"/>
</dbReference>
<dbReference type="InterPro" id="IPR013736">
    <property type="entry name" value="Xaa-Pro_dipept_C"/>
</dbReference>
<dbReference type="InterPro" id="IPR008979">
    <property type="entry name" value="Galactose-bd-like_sf"/>
</dbReference>
<keyword evidence="5" id="KW-1185">Reference proteome</keyword>
<feature type="signal peptide" evidence="2">
    <location>
        <begin position="1"/>
        <end position="18"/>
    </location>
</feature>
<dbReference type="Pfam" id="PF08530">
    <property type="entry name" value="PepX_C"/>
    <property type="match status" value="1"/>
</dbReference>
<dbReference type="GO" id="GO:0016787">
    <property type="term" value="F:hydrolase activity"/>
    <property type="evidence" value="ECO:0007669"/>
    <property type="project" value="UniProtKB-KW"/>
</dbReference>
<organism evidence="4 5">
    <name type="scientific">Mucilaginibacter boryungensis</name>
    <dbReference type="NCBI Taxonomy" id="768480"/>
    <lineage>
        <taxon>Bacteria</taxon>
        <taxon>Pseudomonadati</taxon>
        <taxon>Bacteroidota</taxon>
        <taxon>Sphingobacteriia</taxon>
        <taxon>Sphingobacteriales</taxon>
        <taxon>Sphingobacteriaceae</taxon>
        <taxon>Mucilaginibacter</taxon>
    </lineage>
</organism>
<dbReference type="NCBIfam" id="TIGR00976">
    <property type="entry name" value="CocE_NonD"/>
    <property type="match status" value="1"/>
</dbReference>
<dbReference type="InterPro" id="IPR050585">
    <property type="entry name" value="Xaa-Pro_dipeptidyl-ppase/CocE"/>
</dbReference>
<evidence type="ECO:0000256" key="1">
    <source>
        <dbReference type="ARBA" id="ARBA00022801"/>
    </source>
</evidence>
<dbReference type="Gene3D" id="3.40.50.1820">
    <property type="entry name" value="alpha/beta hydrolase"/>
    <property type="match status" value="1"/>
</dbReference>
<dbReference type="SUPFAM" id="SSF49785">
    <property type="entry name" value="Galactose-binding domain-like"/>
    <property type="match status" value="1"/>
</dbReference>
<feature type="chain" id="PRO_5045165471" evidence="2">
    <location>
        <begin position="19"/>
        <end position="630"/>
    </location>
</feature>
<dbReference type="InterPro" id="IPR029058">
    <property type="entry name" value="AB_hydrolase_fold"/>
</dbReference>
<evidence type="ECO:0000313" key="5">
    <source>
        <dbReference type="Proteomes" id="UP000632774"/>
    </source>
</evidence>
<accession>A0ABR9XFS3</accession>
<dbReference type="EMBL" id="JADFFM010000001">
    <property type="protein sequence ID" value="MBE9666022.1"/>
    <property type="molecule type" value="Genomic_DNA"/>
</dbReference>
<evidence type="ECO:0000313" key="4">
    <source>
        <dbReference type="EMBL" id="MBE9666022.1"/>
    </source>
</evidence>
<keyword evidence="1 4" id="KW-0378">Hydrolase</keyword>
<sequence length="630" mass="71744">MKKFILIILSITTLGAFAQRGGPGEDAAYVKANYTKFEYQIPMRDGKKLFTSVYVPKDQTKKYPFMMDRTCYSVAPYGPDTYKSSLGPSSQFLHDGYIFVYQDVRGRFMSEGIYEEMTPELENHKTNKDIDEGTDTYDTIDWLLKNVPNNNGKVGVWGISYPGFYTTTALLSRHPALVAASPQAPIADLWRDDGWHNGAFFLVANFGFYPGFTNRQDDKPTQRRGGRFDPGTNNGYDFFMKMGSMKNTNDKYYKDTIRLWNEMMDHPNYDQHWKDRNVLYHLHDIKTAVLVTGGWYDAEDLYGAINTYKTLAKLNPATPVYFTMGPWVHGGWARGDGDALGDVTFGGPTGPWYREHVEFNFFSHYLKGTPLENLAPVNTFETGVNKWKTYKKWPPVEAVEKNLYLLPGGKLSFTAPKGVKDSYDAYVSDPANPVPFTPEPSMDMNREYMVGDQRFLAGRKDILSYTSDVLDKDVTIAGNIWANLKVAITGTDADFIVKVIDVYPDDAPNNTLKNRDGSTKEVKMAGYQQMVRSEPMRGKYRNAFDKPEPFVPGKVTPVNWELQDILHTFKKGHRIMVQVQSSMFPLIDRNPQKFVDIMKAKESDFQKSTNKVYTSAIHPSFLKVRVMNDN</sequence>
<evidence type="ECO:0000259" key="3">
    <source>
        <dbReference type="SMART" id="SM00939"/>
    </source>
</evidence>
<dbReference type="Proteomes" id="UP000632774">
    <property type="component" value="Unassembled WGS sequence"/>
</dbReference>
<dbReference type="Gene3D" id="1.10.3020.10">
    <property type="entry name" value="alpha-amino acid ester hydrolase ( Helical cap domain)"/>
    <property type="match status" value="1"/>
</dbReference>
<evidence type="ECO:0000256" key="2">
    <source>
        <dbReference type="SAM" id="SignalP"/>
    </source>
</evidence>
<protein>
    <submittedName>
        <fullName evidence="4">CocE/NonD family hydrolase</fullName>
    </submittedName>
</protein>
<dbReference type="PANTHER" id="PTHR43056:SF10">
    <property type="entry name" value="COCE_NOND FAMILY, PUTATIVE (AFU_ORTHOLOGUE AFUA_7G00600)-RELATED"/>
    <property type="match status" value="1"/>
</dbReference>
<reference evidence="4 5" key="1">
    <citation type="submission" date="2020-10" db="EMBL/GenBank/DDBJ databases">
        <title>Mucilaginibacter mali sp. nov., isolated from rhizosphere soil of apple orchard.</title>
        <authorList>
            <person name="Lee J.-S."/>
            <person name="Kim H.S."/>
            <person name="Kim J.-S."/>
        </authorList>
    </citation>
    <scope>NUCLEOTIDE SEQUENCE [LARGE SCALE GENOMIC DNA]</scope>
    <source>
        <strain evidence="4 5">KCTC 23157</strain>
    </source>
</reference>